<dbReference type="GO" id="GO:0043252">
    <property type="term" value="P:sodium-independent organic anion transport"/>
    <property type="evidence" value="ECO:0007669"/>
    <property type="project" value="TreeGrafter"/>
</dbReference>
<dbReference type="SUPFAM" id="SSF100895">
    <property type="entry name" value="Kazal-type serine protease inhibitors"/>
    <property type="match status" value="1"/>
</dbReference>
<feature type="transmembrane region" description="Helical" evidence="8">
    <location>
        <begin position="263"/>
        <end position="283"/>
    </location>
</feature>
<dbReference type="InterPro" id="IPR020846">
    <property type="entry name" value="MFS_dom"/>
</dbReference>
<name>A0A8B8A5T0_CRAVI</name>
<dbReference type="InterPro" id="IPR004156">
    <property type="entry name" value="OATP"/>
</dbReference>
<evidence type="ECO:0000256" key="7">
    <source>
        <dbReference type="ARBA" id="ARBA00023157"/>
    </source>
</evidence>
<organism evidence="12 13">
    <name type="scientific">Crassostrea virginica</name>
    <name type="common">Eastern oyster</name>
    <dbReference type="NCBI Taxonomy" id="6565"/>
    <lineage>
        <taxon>Eukaryota</taxon>
        <taxon>Metazoa</taxon>
        <taxon>Spiralia</taxon>
        <taxon>Lophotrochozoa</taxon>
        <taxon>Mollusca</taxon>
        <taxon>Bivalvia</taxon>
        <taxon>Autobranchia</taxon>
        <taxon>Pteriomorphia</taxon>
        <taxon>Ostreida</taxon>
        <taxon>Ostreoidea</taxon>
        <taxon>Ostreidae</taxon>
        <taxon>Crassostrea</taxon>
    </lineage>
</organism>
<evidence type="ECO:0000256" key="3">
    <source>
        <dbReference type="ARBA" id="ARBA00022475"/>
    </source>
</evidence>
<dbReference type="InterPro" id="IPR036259">
    <property type="entry name" value="MFS_trans_sf"/>
</dbReference>
<protein>
    <recommendedName>
        <fullName evidence="8">Solute carrier organic anion transporter family member</fullName>
    </recommendedName>
</protein>
<keyword evidence="3" id="KW-1003">Cell membrane</keyword>
<feature type="transmembrane region" description="Helical" evidence="8">
    <location>
        <begin position="454"/>
        <end position="473"/>
    </location>
</feature>
<feature type="transmembrane region" description="Helical" evidence="8">
    <location>
        <begin position="383"/>
        <end position="405"/>
    </location>
</feature>
<keyword evidence="8" id="KW-0813">Transport</keyword>
<dbReference type="Proteomes" id="UP000694844">
    <property type="component" value="Chromosome 1"/>
</dbReference>
<dbReference type="PANTHER" id="PTHR11388:SF160">
    <property type="entry name" value="SOLUTE CARRIER ORGANIC ANION TRANSPORTER FAMILY MEMBER"/>
    <property type="match status" value="1"/>
</dbReference>
<dbReference type="CDD" id="cd17403">
    <property type="entry name" value="MFS_SLCO4_OATP4"/>
    <property type="match status" value="1"/>
</dbReference>
<dbReference type="GO" id="GO:0006811">
    <property type="term" value="P:monoatomic ion transport"/>
    <property type="evidence" value="ECO:0007669"/>
    <property type="project" value="UniProtKB-KW"/>
</dbReference>
<feature type="transmembrane region" description="Helical" evidence="8">
    <location>
        <begin position="167"/>
        <end position="187"/>
    </location>
</feature>
<feature type="transmembrane region" description="Helical" evidence="8">
    <location>
        <begin position="417"/>
        <end position="442"/>
    </location>
</feature>
<feature type="compositionally biased region" description="Low complexity" evidence="9">
    <location>
        <begin position="714"/>
        <end position="731"/>
    </location>
</feature>
<dbReference type="PROSITE" id="PS50850">
    <property type="entry name" value="MFS"/>
    <property type="match status" value="1"/>
</dbReference>
<feature type="transmembrane region" description="Helical" evidence="8">
    <location>
        <begin position="571"/>
        <end position="589"/>
    </location>
</feature>
<feature type="transmembrane region" description="Helical" evidence="8">
    <location>
        <begin position="311"/>
        <end position="334"/>
    </location>
</feature>
<dbReference type="PROSITE" id="PS51465">
    <property type="entry name" value="KAZAL_2"/>
    <property type="match status" value="1"/>
</dbReference>
<evidence type="ECO:0000256" key="4">
    <source>
        <dbReference type="ARBA" id="ARBA00022692"/>
    </source>
</evidence>
<dbReference type="GO" id="GO:0015347">
    <property type="term" value="F:sodium-independent organic anion transmembrane transporter activity"/>
    <property type="evidence" value="ECO:0007669"/>
    <property type="project" value="TreeGrafter"/>
</dbReference>
<dbReference type="GeneID" id="111099701"/>
<gene>
    <name evidence="13" type="primary">LOC111099701</name>
</gene>
<dbReference type="Pfam" id="PF03137">
    <property type="entry name" value="OATP"/>
    <property type="match status" value="1"/>
</dbReference>
<feature type="region of interest" description="Disordered" evidence="9">
    <location>
        <begin position="701"/>
        <end position="731"/>
    </location>
</feature>
<comment type="similarity">
    <text evidence="2 8">Belongs to the organo anion transporter (TC 2.A.60) family.</text>
</comment>
<feature type="transmembrane region" description="Helical" evidence="8">
    <location>
        <begin position="663"/>
        <end position="682"/>
    </location>
</feature>
<dbReference type="InterPro" id="IPR036058">
    <property type="entry name" value="Kazal_dom_sf"/>
</dbReference>
<feature type="transmembrane region" description="Helical" evidence="8">
    <location>
        <begin position="138"/>
        <end position="160"/>
    </location>
</feature>
<dbReference type="NCBIfam" id="TIGR00805">
    <property type="entry name" value="oat"/>
    <property type="match status" value="1"/>
</dbReference>
<sequence>MNFPQERNMFRRLKNWLNSPRTDTRAGDIGDGEELLPLTESDFEVMSETESRVNGNIKTGKMSVKPVSLKEAEGSCKETRCGFGSYSPHCLQKFNNPKALLFFLSCFCALQGFVVNGINNVNTTSLERRFELPSSRVGSISSAYDVSAAILGIIISYFGSGKNKPRMVALACIVMSLGSLIMALPHFTTGLYEYGQNVDEACRDPGAAALTDSSCSPDEENQLQRYLYVFLLGQTLHGIGGTTLYIVGVALIDDSVPSSASPLYVGIMYAFATLGPALGYVVGGQLLDLYVDFDQVDSVSITPEDPRWVGAWWVGFASACVLFLVVSIPLFGYGKELPTAQHVRETRVTETHTDETSEKAVKELGKSLKDMPRSFWILVKNPAFLFITLAGTFEGFSTSGMATFLPKLIQNQFGTSAAWAAILGGLVAVPGAAGGQFIGGIICKKWKLKVKGMLRLNVIVCILALLLDVVVWIRCDLEDIAGVNVGYGQGDELSSLVSPCNSNCSCTTALYEPVCSDHKIQYFSPCHAGCSGKAQADGTFTNCTCVAASSFNLSHPSLPSVRKGKCNSDCFKMYIFLPILLLSIFFRFIEGPPSVAVTLRCIHDSQRTFALGIQWFIVRLLGTVPGPIFFGIIIDNTCLVWQEKCREKASCWIYDNLALSRNFFVILVCVKFLAAIMFILAYKFYNPPAVEKVPHVTLTIPSSDKENGTRGDNSSSSDSTEDASSATVTTF</sequence>
<dbReference type="KEGG" id="cvn:111099701"/>
<evidence type="ECO:0000256" key="1">
    <source>
        <dbReference type="ARBA" id="ARBA00004651"/>
    </source>
</evidence>
<dbReference type="GO" id="GO:0016323">
    <property type="term" value="C:basolateral plasma membrane"/>
    <property type="evidence" value="ECO:0007669"/>
    <property type="project" value="TreeGrafter"/>
</dbReference>
<dbReference type="Gene3D" id="1.20.1250.20">
    <property type="entry name" value="MFS general substrate transporter like domains"/>
    <property type="match status" value="1"/>
</dbReference>
<feature type="transmembrane region" description="Helical" evidence="8">
    <location>
        <begin position="99"/>
        <end position="118"/>
    </location>
</feature>
<feature type="domain" description="Kazal-like" evidence="11">
    <location>
        <begin position="494"/>
        <end position="544"/>
    </location>
</feature>
<keyword evidence="4 8" id="KW-0812">Transmembrane</keyword>
<comment type="subcellular location">
    <subcellularLocation>
        <location evidence="1 8">Cell membrane</location>
        <topology evidence="1 8">Multi-pass membrane protein</topology>
    </subcellularLocation>
</comment>
<keyword evidence="12" id="KW-1185">Reference proteome</keyword>
<keyword evidence="8" id="KW-0406">Ion transport</keyword>
<feature type="transmembrane region" description="Helical" evidence="8">
    <location>
        <begin position="609"/>
        <end position="634"/>
    </location>
</feature>
<evidence type="ECO:0000256" key="6">
    <source>
        <dbReference type="ARBA" id="ARBA00023136"/>
    </source>
</evidence>
<accession>A0A8B8A5T0</accession>
<evidence type="ECO:0000256" key="9">
    <source>
        <dbReference type="SAM" id="MobiDB-lite"/>
    </source>
</evidence>
<dbReference type="InterPro" id="IPR002350">
    <property type="entry name" value="Kazal_dom"/>
</dbReference>
<reference evidence="13" key="2">
    <citation type="submission" date="2025-08" db="UniProtKB">
        <authorList>
            <consortium name="RefSeq"/>
        </authorList>
    </citation>
    <scope>IDENTIFICATION</scope>
    <source>
        <tissue evidence="13">Whole sample</tissue>
    </source>
</reference>
<dbReference type="AlphaFoldDB" id="A0A8B8A5T0"/>
<dbReference type="RefSeq" id="XP_022286822.1">
    <property type="nucleotide sequence ID" value="XM_022431114.1"/>
</dbReference>
<reference evidence="12" key="1">
    <citation type="submission" date="2024-06" db="UniProtKB">
        <authorList>
            <consortium name="RefSeq"/>
        </authorList>
    </citation>
    <scope>NUCLEOTIDE SEQUENCE [LARGE SCALE GENOMIC DNA]</scope>
</reference>
<dbReference type="PANTHER" id="PTHR11388">
    <property type="entry name" value="ORGANIC ANION TRANSPORTER"/>
    <property type="match status" value="1"/>
</dbReference>
<dbReference type="OrthoDB" id="5062115at2759"/>
<evidence type="ECO:0000256" key="5">
    <source>
        <dbReference type="ARBA" id="ARBA00022989"/>
    </source>
</evidence>
<evidence type="ECO:0000313" key="13">
    <source>
        <dbReference type="RefSeq" id="XP_022286822.1"/>
    </source>
</evidence>
<evidence type="ECO:0000259" key="10">
    <source>
        <dbReference type="PROSITE" id="PS50850"/>
    </source>
</evidence>
<evidence type="ECO:0000256" key="2">
    <source>
        <dbReference type="ARBA" id="ARBA00009657"/>
    </source>
</evidence>
<dbReference type="Pfam" id="PF07648">
    <property type="entry name" value="Kazal_2"/>
    <property type="match status" value="1"/>
</dbReference>
<feature type="domain" description="Major facilitator superfamily (MFS) profile" evidence="10">
    <location>
        <begin position="100"/>
        <end position="686"/>
    </location>
</feature>
<evidence type="ECO:0000259" key="11">
    <source>
        <dbReference type="PROSITE" id="PS51465"/>
    </source>
</evidence>
<evidence type="ECO:0000313" key="12">
    <source>
        <dbReference type="Proteomes" id="UP000694844"/>
    </source>
</evidence>
<keyword evidence="7" id="KW-1015">Disulfide bond</keyword>
<feature type="transmembrane region" description="Helical" evidence="8">
    <location>
        <begin position="226"/>
        <end position="251"/>
    </location>
</feature>
<evidence type="ECO:0000256" key="8">
    <source>
        <dbReference type="RuleBase" id="RU362056"/>
    </source>
</evidence>
<proteinExistence type="inferred from homology"/>
<dbReference type="SUPFAM" id="SSF103473">
    <property type="entry name" value="MFS general substrate transporter"/>
    <property type="match status" value="1"/>
</dbReference>
<keyword evidence="6 8" id="KW-0472">Membrane</keyword>
<keyword evidence="5 8" id="KW-1133">Transmembrane helix</keyword>